<dbReference type="SUPFAM" id="SSF54593">
    <property type="entry name" value="Glyoxalase/Bleomycin resistance protein/Dihydroxybiphenyl dioxygenase"/>
    <property type="match status" value="1"/>
</dbReference>
<feature type="domain" description="VOC" evidence="2">
    <location>
        <begin position="28"/>
        <end position="150"/>
    </location>
</feature>
<dbReference type="STRING" id="380248.SAMN05216251_110230"/>
<evidence type="ECO:0000256" key="1">
    <source>
        <dbReference type="SAM" id="MobiDB-lite"/>
    </source>
</evidence>
<sequence>MIESTDDILTEGAGGAGTAPRAKTPPPPQVWPTLRARDARALIRFLVDAFGFEETAVHGEGDLVAHAELAWPEGGGIMLGSVRDGDTDDKWALRPGTFGAYVVTADPDAVHARAKAAGAEISTGLHETDYGSRDFAALDPEGNHWSFGTYPGEAR</sequence>
<proteinExistence type="predicted"/>
<organism evidence="3 4">
    <name type="scientific">Actinacidiphila alni</name>
    <dbReference type="NCBI Taxonomy" id="380248"/>
    <lineage>
        <taxon>Bacteria</taxon>
        <taxon>Bacillati</taxon>
        <taxon>Actinomycetota</taxon>
        <taxon>Actinomycetes</taxon>
        <taxon>Kitasatosporales</taxon>
        <taxon>Streptomycetaceae</taxon>
        <taxon>Actinacidiphila</taxon>
    </lineage>
</organism>
<evidence type="ECO:0000259" key="2">
    <source>
        <dbReference type="PROSITE" id="PS51819"/>
    </source>
</evidence>
<accession>A0A1I2HDU4</accession>
<evidence type="ECO:0000313" key="3">
    <source>
        <dbReference type="EMBL" id="SFF27087.1"/>
    </source>
</evidence>
<dbReference type="AlphaFoldDB" id="A0A1I2HDU4"/>
<gene>
    <name evidence="3" type="ORF">SAMN05216251_110230</name>
</gene>
<feature type="region of interest" description="Disordered" evidence="1">
    <location>
        <begin position="1"/>
        <end position="31"/>
    </location>
</feature>
<dbReference type="PANTHER" id="PTHR34109:SF1">
    <property type="entry name" value="VOC DOMAIN-CONTAINING PROTEIN"/>
    <property type="match status" value="1"/>
</dbReference>
<dbReference type="InterPro" id="IPR037523">
    <property type="entry name" value="VOC_core"/>
</dbReference>
<dbReference type="RefSeq" id="WP_093714798.1">
    <property type="nucleotide sequence ID" value="NZ_FONG01000010.1"/>
</dbReference>
<dbReference type="Pfam" id="PF00903">
    <property type="entry name" value="Glyoxalase"/>
    <property type="match status" value="1"/>
</dbReference>
<evidence type="ECO:0000313" key="4">
    <source>
        <dbReference type="Proteomes" id="UP000199323"/>
    </source>
</evidence>
<dbReference type="Proteomes" id="UP000199323">
    <property type="component" value="Unassembled WGS sequence"/>
</dbReference>
<dbReference type="Gene3D" id="3.30.720.120">
    <property type="match status" value="1"/>
</dbReference>
<protein>
    <submittedName>
        <fullName evidence="3">Uncharacterized conserved protein PhnB, glyoxalase superfamily</fullName>
    </submittedName>
</protein>
<name>A0A1I2HDU4_9ACTN</name>
<dbReference type="OrthoDB" id="9806868at2"/>
<dbReference type="EMBL" id="FONG01000010">
    <property type="protein sequence ID" value="SFF27087.1"/>
    <property type="molecule type" value="Genomic_DNA"/>
</dbReference>
<reference evidence="3 4" key="1">
    <citation type="submission" date="2016-10" db="EMBL/GenBank/DDBJ databases">
        <authorList>
            <person name="de Groot N.N."/>
        </authorList>
    </citation>
    <scope>NUCLEOTIDE SEQUENCE [LARGE SCALE GENOMIC DNA]</scope>
    <source>
        <strain evidence="3 4">CGMCC 4.3510</strain>
    </source>
</reference>
<dbReference type="InterPro" id="IPR004360">
    <property type="entry name" value="Glyas_Fos-R_dOase_dom"/>
</dbReference>
<dbReference type="PANTHER" id="PTHR34109">
    <property type="entry name" value="BNAUNNG04460D PROTEIN-RELATED"/>
    <property type="match status" value="1"/>
</dbReference>
<dbReference type="InterPro" id="IPR029068">
    <property type="entry name" value="Glyas_Bleomycin-R_OHBP_Dase"/>
</dbReference>
<dbReference type="Gene3D" id="3.30.720.110">
    <property type="match status" value="1"/>
</dbReference>
<dbReference type="PROSITE" id="PS51819">
    <property type="entry name" value="VOC"/>
    <property type="match status" value="1"/>
</dbReference>
<keyword evidence="4" id="KW-1185">Reference proteome</keyword>